<dbReference type="RefSeq" id="WP_371841288.1">
    <property type="nucleotide sequence ID" value="NZ_JBGMEK010000098.1"/>
</dbReference>
<organism evidence="2 3">
    <name type="scientific">Microbulbifer epialgicus</name>
    <dbReference type="NCBI Taxonomy" id="393907"/>
    <lineage>
        <taxon>Bacteria</taxon>
        <taxon>Pseudomonadati</taxon>
        <taxon>Pseudomonadota</taxon>
        <taxon>Gammaproteobacteria</taxon>
        <taxon>Cellvibrionales</taxon>
        <taxon>Microbulbiferaceae</taxon>
        <taxon>Microbulbifer</taxon>
    </lineage>
</organism>
<protein>
    <submittedName>
        <fullName evidence="2">VCBS domain-containing protein</fullName>
    </submittedName>
</protein>
<keyword evidence="3" id="KW-1185">Reference proteome</keyword>
<dbReference type="NCBIfam" id="TIGR01965">
    <property type="entry name" value="VCBS_repeat"/>
    <property type="match status" value="2"/>
</dbReference>
<reference evidence="2 3" key="1">
    <citation type="submission" date="2024-08" db="EMBL/GenBank/DDBJ databases">
        <authorList>
            <person name="Ishaq N."/>
        </authorList>
    </citation>
    <scope>NUCLEOTIDE SEQUENCE [LARGE SCALE GENOMIC DNA]</scope>
    <source>
        <strain evidence="2 3">DSM 18651</strain>
    </source>
</reference>
<dbReference type="InterPro" id="IPR013783">
    <property type="entry name" value="Ig-like_fold"/>
</dbReference>
<comment type="caution">
    <text evidence="2">The sequence shown here is derived from an EMBL/GenBank/DDBJ whole genome shotgun (WGS) entry which is preliminary data.</text>
</comment>
<gene>
    <name evidence="2" type="ORF">ACCI49_21510</name>
</gene>
<dbReference type="Gene3D" id="2.60.40.10">
    <property type="entry name" value="Immunoglobulins"/>
    <property type="match status" value="2"/>
</dbReference>
<feature type="region of interest" description="Disordered" evidence="1">
    <location>
        <begin position="26"/>
        <end position="51"/>
    </location>
</feature>
<accession>A0ABV4P705</accession>
<evidence type="ECO:0000313" key="2">
    <source>
        <dbReference type="EMBL" id="MFA0813475.1"/>
    </source>
</evidence>
<dbReference type="InterPro" id="IPR010221">
    <property type="entry name" value="VCBS_dom"/>
</dbReference>
<dbReference type="PROSITE" id="PS51257">
    <property type="entry name" value="PROKAR_LIPOPROTEIN"/>
    <property type="match status" value="1"/>
</dbReference>
<evidence type="ECO:0000256" key="1">
    <source>
        <dbReference type="SAM" id="MobiDB-lite"/>
    </source>
</evidence>
<dbReference type="SUPFAM" id="SSF55486">
    <property type="entry name" value="Metalloproteases ('zincins'), catalytic domain"/>
    <property type="match status" value="1"/>
</dbReference>
<proteinExistence type="predicted"/>
<dbReference type="Proteomes" id="UP001569428">
    <property type="component" value="Unassembled WGS sequence"/>
</dbReference>
<name>A0ABV4P705_9GAMM</name>
<sequence length="607" mass="65657">MNEPLKLLTSISLSVFLTACGGGGGGSDKDNNDGNPVNNGSPGVISGGEGSVMEDIETSTSGQLTDSGNANQTFEATELQGTYGSLKTASDGGWSYTLDSNLANPLNAGELATDKFTVGVGTEDDITTITISVTGTDDAYTFNPTSPLAKLVVDSRESAKGTLTLEDIDGNTPEFIEKTITGNYGEFKIFSDGNWEYTLNDNADSLKGGETASESITFQLTDGSEESVIFSVATITPKENSVVFIMMNFSDGQATDKASLTHIANMVFNDTDSLDNIYRENSLGQLKFLRHRVNDKELENYCYGEPNNEETSVDCIFYNIEDREQGGILSIEDAAARAEIARQNNEIGEYTDGGFEWTDLAYEWTKTKYTDENGQPLDLRKWDHRVFIYPQAAKKAGLVGAGVASVGGSWSSVASYSDQNVMGHELGHNIGLSHAGLDNNNDGDIVDSGDSEYGTDGALMGNRSQSRLFGSAHREYMKWYDLFPEYTTTVEQVANSSQDVEIEAIELTAGELSGALPQQLKIESNGSSNGENHYYVNYHVAHNILNPRPHFDGSVTVHYLKGRVSNHVAVLEQPGDSFTDSRIGLTITYKSSDSAKKSAVITVSYDQ</sequence>
<evidence type="ECO:0000313" key="3">
    <source>
        <dbReference type="Proteomes" id="UP001569428"/>
    </source>
</evidence>
<dbReference type="EMBL" id="JBGMEK010000098">
    <property type="protein sequence ID" value="MFA0813475.1"/>
    <property type="molecule type" value="Genomic_DNA"/>
</dbReference>